<dbReference type="Proteomes" id="UP000737171">
    <property type="component" value="Unassembled WGS sequence"/>
</dbReference>
<evidence type="ECO:0000313" key="1">
    <source>
        <dbReference type="EMBL" id="NRF68413.1"/>
    </source>
</evidence>
<accession>A0ABX2EII1</accession>
<protein>
    <recommendedName>
        <fullName evidence="3">Lipoprotein</fullName>
    </recommendedName>
</protein>
<proteinExistence type="predicted"/>
<evidence type="ECO:0008006" key="3">
    <source>
        <dbReference type="Google" id="ProtNLM"/>
    </source>
</evidence>
<dbReference type="EMBL" id="JABRWJ010000004">
    <property type="protein sequence ID" value="NRF68413.1"/>
    <property type="molecule type" value="Genomic_DNA"/>
</dbReference>
<dbReference type="RefSeq" id="WP_173124032.1">
    <property type="nucleotide sequence ID" value="NZ_JABRWJ010000004.1"/>
</dbReference>
<evidence type="ECO:0000313" key="2">
    <source>
        <dbReference type="Proteomes" id="UP000737171"/>
    </source>
</evidence>
<reference evidence="1 2" key="1">
    <citation type="submission" date="2020-05" db="EMBL/GenBank/DDBJ databases">
        <title>Aquincola sp. isolate from soil.</title>
        <authorList>
            <person name="Han J."/>
            <person name="Kim D.-U."/>
        </authorList>
    </citation>
    <scope>NUCLEOTIDE SEQUENCE [LARGE SCALE GENOMIC DNA]</scope>
    <source>
        <strain evidence="1 2">S2</strain>
    </source>
</reference>
<gene>
    <name evidence="1" type="ORF">HLB44_15570</name>
</gene>
<organism evidence="1 2">
    <name type="scientific">Pseudaquabacterium terrae</name>
    <dbReference type="NCBI Taxonomy" id="2732868"/>
    <lineage>
        <taxon>Bacteria</taxon>
        <taxon>Pseudomonadati</taxon>
        <taxon>Pseudomonadota</taxon>
        <taxon>Betaproteobacteria</taxon>
        <taxon>Burkholderiales</taxon>
        <taxon>Sphaerotilaceae</taxon>
        <taxon>Pseudaquabacterium</taxon>
    </lineage>
</organism>
<sequence length="167" mass="17261">MTDFMEAAMRHALRVFSLLAPLGLAACGGGGNSEPEASGPTERLPLGAGQVAKLEAEPFINSMPGIFDPKSPCQNFIVPVRLLMLEGTLPAGIAFGAVSLRSGPDEVWRAQAAASEQYVHQGGLHGVARACANARTPVGRTVRVVAEVISGGGTKQVYADAVIGEAH</sequence>
<comment type="caution">
    <text evidence="1">The sequence shown here is derived from an EMBL/GenBank/DDBJ whole genome shotgun (WGS) entry which is preliminary data.</text>
</comment>
<name>A0ABX2EII1_9BURK</name>
<keyword evidence="2" id="KW-1185">Reference proteome</keyword>